<evidence type="ECO:0000313" key="2">
    <source>
        <dbReference type="EMBL" id="AXI28547.1"/>
    </source>
</evidence>
<keyword evidence="1" id="KW-0472">Membrane</keyword>
<name>A0AA86HY23_PRIMG</name>
<dbReference type="AlphaFoldDB" id="A0AA86HY23"/>
<organism evidence="2 3">
    <name type="scientific">Priestia megaterium</name>
    <name type="common">Bacillus megaterium</name>
    <dbReference type="NCBI Taxonomy" id="1404"/>
    <lineage>
        <taxon>Bacteria</taxon>
        <taxon>Bacillati</taxon>
        <taxon>Bacillota</taxon>
        <taxon>Bacilli</taxon>
        <taxon>Bacillales</taxon>
        <taxon>Bacillaceae</taxon>
        <taxon>Priestia</taxon>
    </lineage>
</organism>
<dbReference type="EMBL" id="CP022674">
    <property type="protein sequence ID" value="AXI28547.1"/>
    <property type="molecule type" value="Genomic_DNA"/>
</dbReference>
<evidence type="ECO:0008006" key="4">
    <source>
        <dbReference type="Google" id="ProtNLM"/>
    </source>
</evidence>
<evidence type="ECO:0000256" key="1">
    <source>
        <dbReference type="SAM" id="Phobius"/>
    </source>
</evidence>
<dbReference type="Proteomes" id="UP000253834">
    <property type="component" value="Chromosome"/>
</dbReference>
<feature type="transmembrane region" description="Helical" evidence="1">
    <location>
        <begin position="45"/>
        <end position="67"/>
    </location>
</feature>
<sequence length="78" mass="9014">MACCNHCNYKWSAKNVWLLGFSKKGKQCLKCHTKQFISFKNTSPLIGLGYLSGIAAIFFISFFPFIAKLTDKEEERWK</sequence>
<gene>
    <name evidence="2" type="ORF">CIB87_05760</name>
</gene>
<evidence type="ECO:0000313" key="3">
    <source>
        <dbReference type="Proteomes" id="UP000253834"/>
    </source>
</evidence>
<reference evidence="2 3" key="1">
    <citation type="submission" date="2017-07" db="EMBL/GenBank/DDBJ databases">
        <title>Isolation and development of strain Bacillus megaterium SR7 for enhanced growth and metabolite production under supercritical carbon dioxide.</title>
        <authorList>
            <person name="Freedman A.J.E."/>
            <person name="Peet K.C."/>
            <person name="Boock J.T."/>
            <person name="Penn K."/>
            <person name="Prather K.L.J."/>
            <person name="Thompson J.R."/>
        </authorList>
    </citation>
    <scope>NUCLEOTIDE SEQUENCE [LARGE SCALE GENOMIC DNA]</scope>
    <source>
        <strain evidence="2 3">SR7</strain>
    </source>
</reference>
<accession>A0AA86HY23</accession>
<proteinExistence type="predicted"/>
<protein>
    <recommendedName>
        <fullName evidence="4">CXXC-20-CXXC protein</fullName>
    </recommendedName>
</protein>
<keyword evidence="1" id="KW-0812">Transmembrane</keyword>
<keyword evidence="1" id="KW-1133">Transmembrane helix</keyword>